<comment type="caution">
    <text evidence="2">The sequence shown here is derived from an EMBL/GenBank/DDBJ whole genome shotgun (WGS) entry which is preliminary data.</text>
</comment>
<organism evidence="2 3">
    <name type="scientific">Marchantia polymorpha subsp. ruderalis</name>
    <dbReference type="NCBI Taxonomy" id="1480154"/>
    <lineage>
        <taxon>Eukaryota</taxon>
        <taxon>Viridiplantae</taxon>
        <taxon>Streptophyta</taxon>
        <taxon>Embryophyta</taxon>
        <taxon>Marchantiophyta</taxon>
        <taxon>Marchantiopsida</taxon>
        <taxon>Marchantiidae</taxon>
        <taxon>Marchantiales</taxon>
        <taxon>Marchantiaceae</taxon>
        <taxon>Marchantia</taxon>
    </lineage>
</organism>
<dbReference type="EMBL" id="LVLJ01003206">
    <property type="protein sequence ID" value="OAE22439.1"/>
    <property type="molecule type" value="Genomic_DNA"/>
</dbReference>
<protein>
    <submittedName>
        <fullName evidence="2">Uncharacterized protein</fullName>
    </submittedName>
</protein>
<evidence type="ECO:0000313" key="2">
    <source>
        <dbReference type="EMBL" id="OAE22439.1"/>
    </source>
</evidence>
<feature type="region of interest" description="Disordered" evidence="1">
    <location>
        <begin position="1"/>
        <end position="21"/>
    </location>
</feature>
<reference evidence="2" key="1">
    <citation type="submission" date="2016-03" db="EMBL/GenBank/DDBJ databases">
        <title>Mechanisms controlling the formation of the plant cell surface in tip-growing cells are functionally conserved among land plants.</title>
        <authorList>
            <person name="Honkanen S."/>
            <person name="Jones V.A."/>
            <person name="Morieri G."/>
            <person name="Champion C."/>
            <person name="Hetherington A.J."/>
            <person name="Kelly S."/>
            <person name="Saint-Marcoux D."/>
            <person name="Proust H."/>
            <person name="Prescott H."/>
            <person name="Dolan L."/>
        </authorList>
    </citation>
    <scope>NUCLEOTIDE SEQUENCE [LARGE SCALE GENOMIC DNA]</scope>
    <source>
        <tissue evidence="2">Whole gametophyte</tissue>
    </source>
</reference>
<sequence>MDGRGEDSGDENDLTFDSETINVTRGEEKSYAALFKNPRTSKNGYRTIRVGGVRSRDRCEREDVPLKKYFWNSEMRTSTVVKRRATRKEKGKAIMTEEGTLGRKQVPSAKAWVSAHLEKPAEVLTVSSATEKDPMTLEKIAERVVEDVARETSK</sequence>
<evidence type="ECO:0000256" key="1">
    <source>
        <dbReference type="SAM" id="MobiDB-lite"/>
    </source>
</evidence>
<gene>
    <name evidence="2" type="ORF">AXG93_2381s1350</name>
</gene>
<dbReference type="AlphaFoldDB" id="A0A176VNB9"/>
<name>A0A176VNB9_MARPO</name>
<keyword evidence="3" id="KW-1185">Reference proteome</keyword>
<proteinExistence type="predicted"/>
<accession>A0A176VNB9</accession>
<evidence type="ECO:0000313" key="3">
    <source>
        <dbReference type="Proteomes" id="UP000077202"/>
    </source>
</evidence>
<dbReference type="Proteomes" id="UP000077202">
    <property type="component" value="Unassembled WGS sequence"/>
</dbReference>